<dbReference type="Proteomes" id="UP000214746">
    <property type="component" value="Unassembled WGS sequence"/>
</dbReference>
<dbReference type="GO" id="GO:0000160">
    <property type="term" value="P:phosphorelay signal transduction system"/>
    <property type="evidence" value="ECO:0007669"/>
    <property type="project" value="InterPro"/>
</dbReference>
<comment type="caution">
    <text evidence="7">The sequence shown here is derived from an EMBL/GenBank/DDBJ whole genome shotgun (WGS) entry which is preliminary data.</text>
</comment>
<dbReference type="PANTHER" id="PTHR43280">
    <property type="entry name" value="ARAC-FAMILY TRANSCRIPTIONAL REGULATOR"/>
    <property type="match status" value="1"/>
</dbReference>
<dbReference type="AlphaFoldDB" id="A0A2W1NNQ8"/>
<keyword evidence="8" id="KW-1185">Reference proteome</keyword>
<dbReference type="InterPro" id="IPR001789">
    <property type="entry name" value="Sig_transdc_resp-reg_receiver"/>
</dbReference>
<name>A0A2W1NNQ8_PAEXE</name>
<keyword evidence="2" id="KW-0238">DNA-binding</keyword>
<gene>
    <name evidence="7" type="ORF">CBW46_012385</name>
</gene>
<dbReference type="Pfam" id="PF12833">
    <property type="entry name" value="HTH_18"/>
    <property type="match status" value="1"/>
</dbReference>
<organism evidence="7 8">
    <name type="scientific">Paenibacillus xerothermodurans</name>
    <dbReference type="NCBI Taxonomy" id="1977292"/>
    <lineage>
        <taxon>Bacteria</taxon>
        <taxon>Bacillati</taxon>
        <taxon>Bacillota</taxon>
        <taxon>Bacilli</taxon>
        <taxon>Bacillales</taxon>
        <taxon>Paenibacillaceae</taxon>
        <taxon>Paenibacillus</taxon>
    </lineage>
</organism>
<dbReference type="Pfam" id="PF00072">
    <property type="entry name" value="Response_reg"/>
    <property type="match status" value="1"/>
</dbReference>
<dbReference type="GO" id="GO:0003700">
    <property type="term" value="F:DNA-binding transcription factor activity"/>
    <property type="evidence" value="ECO:0007669"/>
    <property type="project" value="InterPro"/>
</dbReference>
<dbReference type="SMART" id="SM00448">
    <property type="entry name" value="REC"/>
    <property type="match status" value="1"/>
</dbReference>
<dbReference type="PROSITE" id="PS50110">
    <property type="entry name" value="RESPONSE_REGULATORY"/>
    <property type="match status" value="1"/>
</dbReference>
<dbReference type="PANTHER" id="PTHR43280:SF2">
    <property type="entry name" value="HTH-TYPE TRANSCRIPTIONAL REGULATOR EXSA"/>
    <property type="match status" value="1"/>
</dbReference>
<feature type="domain" description="Response regulatory" evidence="6">
    <location>
        <begin position="2"/>
        <end position="119"/>
    </location>
</feature>
<dbReference type="PROSITE" id="PS01124">
    <property type="entry name" value="HTH_ARAC_FAMILY_2"/>
    <property type="match status" value="1"/>
</dbReference>
<dbReference type="InterPro" id="IPR011006">
    <property type="entry name" value="CheY-like_superfamily"/>
</dbReference>
<feature type="domain" description="HTH araC/xylS-type" evidence="5">
    <location>
        <begin position="406"/>
        <end position="505"/>
    </location>
</feature>
<dbReference type="Gene3D" id="3.40.50.2300">
    <property type="match status" value="1"/>
</dbReference>
<dbReference type="SMART" id="SM00342">
    <property type="entry name" value="HTH_ARAC"/>
    <property type="match status" value="1"/>
</dbReference>
<keyword evidence="1" id="KW-0805">Transcription regulation</keyword>
<dbReference type="SUPFAM" id="SSF46689">
    <property type="entry name" value="Homeodomain-like"/>
    <property type="match status" value="2"/>
</dbReference>
<keyword evidence="4" id="KW-0597">Phosphoprotein</keyword>
<evidence type="ECO:0000256" key="3">
    <source>
        <dbReference type="ARBA" id="ARBA00023163"/>
    </source>
</evidence>
<accession>A0A2W1NNQ8</accession>
<protein>
    <submittedName>
        <fullName evidence="7">Response regulator</fullName>
    </submittedName>
</protein>
<dbReference type="SUPFAM" id="SSF52172">
    <property type="entry name" value="CheY-like"/>
    <property type="match status" value="1"/>
</dbReference>
<dbReference type="OrthoDB" id="2546565at2"/>
<keyword evidence="3" id="KW-0804">Transcription</keyword>
<evidence type="ECO:0000256" key="2">
    <source>
        <dbReference type="ARBA" id="ARBA00023125"/>
    </source>
</evidence>
<dbReference type="InterPro" id="IPR009057">
    <property type="entry name" value="Homeodomain-like_sf"/>
</dbReference>
<dbReference type="CDD" id="cd17536">
    <property type="entry name" value="REC_YesN-like"/>
    <property type="match status" value="1"/>
</dbReference>
<dbReference type="InterPro" id="IPR018060">
    <property type="entry name" value="HTH_AraC"/>
</dbReference>
<feature type="modified residue" description="4-aspartylphosphate" evidence="4">
    <location>
        <position position="54"/>
    </location>
</feature>
<evidence type="ECO:0000256" key="4">
    <source>
        <dbReference type="PROSITE-ProRule" id="PRU00169"/>
    </source>
</evidence>
<sequence length="508" mass="57406">MNVLLADDESLVRSSLRSMLHDLSIPVQVIGEARNGEEMVELVRQRQPDLVFVDIRMPRLNGLDAIRRGKAVSPYTQWVILSGYSEFAYAKEALELGTHGYLLKPASPEELAQCMSAAVAEHKKTLAALNLEFEHMLVSLLHGTGPRDEMNLGPFFSHCEYHCVMFVMDSSRNDTDGCRRQAFDSDLQQMMNDLPQGPKSRAALLTLREGHLALIWARDVSAGSERDQLCADGKQVITSAYEQCVEQCIQRHSTTGFAIYALQTAGGSSCGIMQQQMAELQSLASLRMLLPDGQVYKLTDLQSHAIRPDVRQLAIRLDQLCRHYAAKDYVNYHKELTQIEQCLTTLHLWHGSLALDHVCRFMNRAIGAGLSPEHASAHWIRLLQQRGENILADTPSENNWQGDLVQRVMAYVDRHYMNDIGIGQIAGEMNVTPNYLSSLFHKKGGITFVKYLTKTRMLKAKELLLTRPNLKIQTVAEQVGYHSTRHFTKLFSEYYGCYPSELREKHRA</sequence>
<evidence type="ECO:0000313" key="7">
    <source>
        <dbReference type="EMBL" id="PZE20563.1"/>
    </source>
</evidence>
<dbReference type="GO" id="GO:0043565">
    <property type="term" value="F:sequence-specific DNA binding"/>
    <property type="evidence" value="ECO:0007669"/>
    <property type="project" value="InterPro"/>
</dbReference>
<evidence type="ECO:0000259" key="6">
    <source>
        <dbReference type="PROSITE" id="PS50110"/>
    </source>
</evidence>
<reference evidence="7" key="1">
    <citation type="submission" date="2018-06" db="EMBL/GenBank/DDBJ databases">
        <title>Paenibacillus xerothermodurans sp. nov. an extremely dry heat resistant spore forming bacterium isolated from the soil of Cape Canaveral, Florida.</title>
        <authorList>
            <person name="Seuylemezian A."/>
            <person name="Kaur N."/>
            <person name="Patil P."/>
            <person name="Patil P."/>
            <person name="Mayilraj S."/>
            <person name="Vaishampayan P."/>
        </authorList>
    </citation>
    <scope>NUCLEOTIDE SEQUENCE [LARGE SCALE GENOMIC DNA]</scope>
    <source>
        <strain evidence="7">ATCC 27380</strain>
    </source>
</reference>
<evidence type="ECO:0000313" key="8">
    <source>
        <dbReference type="Proteomes" id="UP000214746"/>
    </source>
</evidence>
<dbReference type="Gene3D" id="1.10.10.60">
    <property type="entry name" value="Homeodomain-like"/>
    <property type="match status" value="2"/>
</dbReference>
<proteinExistence type="predicted"/>
<dbReference type="EMBL" id="NHRJ02000006">
    <property type="protein sequence ID" value="PZE20563.1"/>
    <property type="molecule type" value="Genomic_DNA"/>
</dbReference>
<dbReference type="RefSeq" id="WP_089200316.1">
    <property type="nucleotide sequence ID" value="NZ_NHRJ02000006.1"/>
</dbReference>
<evidence type="ECO:0000259" key="5">
    <source>
        <dbReference type="PROSITE" id="PS01124"/>
    </source>
</evidence>
<evidence type="ECO:0000256" key="1">
    <source>
        <dbReference type="ARBA" id="ARBA00023015"/>
    </source>
</evidence>